<reference evidence="2 3" key="1">
    <citation type="journal article" date="2013" name="Proc. Natl. Acad. Sci. U.S.A.">
        <title>The king cobra genome reveals dynamic gene evolution and adaptation in the snake venom system.</title>
        <authorList>
            <person name="Vonk F.J."/>
            <person name="Casewell N.R."/>
            <person name="Henkel C.V."/>
            <person name="Heimberg A.M."/>
            <person name="Jansen H.J."/>
            <person name="McCleary R.J."/>
            <person name="Kerkkamp H.M."/>
            <person name="Vos R.A."/>
            <person name="Guerreiro I."/>
            <person name="Calvete J.J."/>
            <person name="Wuster W."/>
            <person name="Woods A.E."/>
            <person name="Logan J.M."/>
            <person name="Harrison R.A."/>
            <person name="Castoe T.A."/>
            <person name="de Koning A.P."/>
            <person name="Pollock D.D."/>
            <person name="Yandell M."/>
            <person name="Calderon D."/>
            <person name="Renjifo C."/>
            <person name="Currier R.B."/>
            <person name="Salgado D."/>
            <person name="Pla D."/>
            <person name="Sanz L."/>
            <person name="Hyder A.S."/>
            <person name="Ribeiro J.M."/>
            <person name="Arntzen J.W."/>
            <person name="van den Thillart G.E."/>
            <person name="Boetzer M."/>
            <person name="Pirovano W."/>
            <person name="Dirks R.P."/>
            <person name="Spaink H.P."/>
            <person name="Duboule D."/>
            <person name="McGlinn E."/>
            <person name="Kini R.M."/>
            <person name="Richardson M.K."/>
        </authorList>
    </citation>
    <scope>NUCLEOTIDE SEQUENCE</scope>
    <source>
        <tissue evidence="2">Blood</tissue>
    </source>
</reference>
<sequence>MTNSEPAPTSGSKRERPINTSEESAFRDQKEGGKEDNKAGSLEAFCLHLEMNTAVWTNRVPWIGTNAVKRTANTEESFMFFMGWELARFGQAAMNPKPSKKFGSTNPIKTRGRKAAEKNWSGVEAGEWPVKDPVYPNVVLRLQPISGANLELISQPPQSILGPDPAKLRLATDEAHRRSRNIKMKASLHAPKKALQFLSALGGEGCVTHVTPVWPPPLLLPDCQLHKSHFFKGRGQQGVGGGEERKGEQGDHSPRWEKQTSVGGTTGWKGQLHASWAGLGWAGLGWGNAQPPVASAKEIIALPRCHLLPFLMTFHVWMVIFLCVMPEVPQPEPAAENLDRPFWSSLMWDGFLRKAGSHRVIEASWRPGGRLTPGASASPQVLQGEEGNFPYFGLFPHTSSPRQQKALCVCVSVCVRVRECVCVFVYPGDGGRGEALLLATCPFNVRESRGDDASLAADSLVRLLFPWSRAGQGRRGWGGSLPMEAKTGLHRSSNQSPKHPAKNSPIGQRAEIEVWRKLCFSLSLS</sequence>
<feature type="region of interest" description="Disordered" evidence="1">
    <location>
        <begin position="234"/>
        <end position="268"/>
    </location>
</feature>
<evidence type="ECO:0000313" key="3">
    <source>
        <dbReference type="Proteomes" id="UP000018936"/>
    </source>
</evidence>
<protein>
    <submittedName>
        <fullName evidence="2">Uncharacterized protein</fullName>
    </submittedName>
</protein>
<evidence type="ECO:0000256" key="1">
    <source>
        <dbReference type="SAM" id="MobiDB-lite"/>
    </source>
</evidence>
<feature type="region of interest" description="Disordered" evidence="1">
    <location>
        <begin position="472"/>
        <end position="506"/>
    </location>
</feature>
<feature type="compositionally biased region" description="Basic and acidic residues" evidence="1">
    <location>
        <begin position="24"/>
        <end position="37"/>
    </location>
</feature>
<dbReference type="AlphaFoldDB" id="V8PIN7"/>
<feature type="region of interest" description="Disordered" evidence="1">
    <location>
        <begin position="97"/>
        <end position="120"/>
    </location>
</feature>
<feature type="region of interest" description="Disordered" evidence="1">
    <location>
        <begin position="1"/>
        <end position="37"/>
    </location>
</feature>
<accession>V8PIN7</accession>
<name>V8PIN7_OPHHA</name>
<proteinExistence type="predicted"/>
<feature type="compositionally biased region" description="Polar residues" evidence="1">
    <location>
        <begin position="1"/>
        <end position="11"/>
    </location>
</feature>
<feature type="non-terminal residue" evidence="2">
    <location>
        <position position="1"/>
    </location>
</feature>
<comment type="caution">
    <text evidence="2">The sequence shown here is derived from an EMBL/GenBank/DDBJ whole genome shotgun (WGS) entry which is preliminary data.</text>
</comment>
<dbReference type="Proteomes" id="UP000018936">
    <property type="component" value="Unassembled WGS sequence"/>
</dbReference>
<organism evidence="2 3">
    <name type="scientific">Ophiophagus hannah</name>
    <name type="common">King cobra</name>
    <name type="synonym">Naja hannah</name>
    <dbReference type="NCBI Taxonomy" id="8665"/>
    <lineage>
        <taxon>Eukaryota</taxon>
        <taxon>Metazoa</taxon>
        <taxon>Chordata</taxon>
        <taxon>Craniata</taxon>
        <taxon>Vertebrata</taxon>
        <taxon>Euteleostomi</taxon>
        <taxon>Lepidosauria</taxon>
        <taxon>Squamata</taxon>
        <taxon>Bifurcata</taxon>
        <taxon>Unidentata</taxon>
        <taxon>Episquamata</taxon>
        <taxon>Toxicofera</taxon>
        <taxon>Serpentes</taxon>
        <taxon>Colubroidea</taxon>
        <taxon>Elapidae</taxon>
        <taxon>Elapinae</taxon>
        <taxon>Ophiophagus</taxon>
    </lineage>
</organism>
<gene>
    <name evidence="2" type="ORF">L345_00274</name>
</gene>
<keyword evidence="3" id="KW-1185">Reference proteome</keyword>
<dbReference type="EMBL" id="AZIM01000024">
    <property type="protein sequence ID" value="ETE73878.1"/>
    <property type="molecule type" value="Genomic_DNA"/>
</dbReference>
<evidence type="ECO:0000313" key="2">
    <source>
        <dbReference type="EMBL" id="ETE73878.1"/>
    </source>
</evidence>
<feature type="compositionally biased region" description="Basic and acidic residues" evidence="1">
    <location>
        <begin position="242"/>
        <end position="258"/>
    </location>
</feature>